<dbReference type="AlphaFoldDB" id="A0A1H1YLB2"/>
<name>A0A1H1YLB2_9MICO</name>
<organism evidence="1 2">
    <name type="scientific">Microterricola viridarii</name>
    <dbReference type="NCBI Taxonomy" id="412690"/>
    <lineage>
        <taxon>Bacteria</taxon>
        <taxon>Bacillati</taxon>
        <taxon>Actinomycetota</taxon>
        <taxon>Actinomycetes</taxon>
        <taxon>Micrococcales</taxon>
        <taxon>Microbacteriaceae</taxon>
        <taxon>Microterricola</taxon>
    </lineage>
</organism>
<evidence type="ECO:0000313" key="1">
    <source>
        <dbReference type="EMBL" id="SDT22247.1"/>
    </source>
</evidence>
<sequence length="231" mass="25967">MVSVERGWPYAPVRDNRGESLAVKRLRDVRMKCCARHIASPHHERLDRDVGSSSVTEIVDYPAVAICAAEDWDTYQFEPGATARASFEMRDRCLPASESGSENGNDERDERYRVSLHELSFADTRQDAGSSITLTWMPRGESPVISPARFQGTPDANAIRNAWLRYPSCSRAPPQGYELRLRSRQVVLGGHTEGRHSLEGEILARGYVRGDLRQGVRRGRFIEIPIGREDA</sequence>
<gene>
    <name evidence="1" type="ORF">SAMN04489834_3128</name>
</gene>
<keyword evidence="2" id="KW-1185">Reference proteome</keyword>
<dbReference type="Proteomes" id="UP000181956">
    <property type="component" value="Chromosome I"/>
</dbReference>
<evidence type="ECO:0000313" key="2">
    <source>
        <dbReference type="Proteomes" id="UP000181956"/>
    </source>
</evidence>
<accession>A0A1H1YLB2</accession>
<dbReference type="EMBL" id="LT629742">
    <property type="protein sequence ID" value="SDT22247.1"/>
    <property type="molecule type" value="Genomic_DNA"/>
</dbReference>
<reference evidence="2" key="1">
    <citation type="submission" date="2016-10" db="EMBL/GenBank/DDBJ databases">
        <authorList>
            <person name="Varghese N."/>
            <person name="Submissions S."/>
        </authorList>
    </citation>
    <scope>NUCLEOTIDE SEQUENCE [LARGE SCALE GENOMIC DNA]</scope>
    <source>
        <strain evidence="2">DSM 21772</strain>
    </source>
</reference>
<protein>
    <submittedName>
        <fullName evidence="1">Uncharacterized protein</fullName>
    </submittedName>
</protein>
<proteinExistence type="predicted"/>